<dbReference type="Proteomes" id="UP001060215">
    <property type="component" value="Chromosome 14"/>
</dbReference>
<keyword evidence="2" id="KW-1185">Reference proteome</keyword>
<organism evidence="1 2">
    <name type="scientific">Camellia lanceoleosa</name>
    <dbReference type="NCBI Taxonomy" id="1840588"/>
    <lineage>
        <taxon>Eukaryota</taxon>
        <taxon>Viridiplantae</taxon>
        <taxon>Streptophyta</taxon>
        <taxon>Embryophyta</taxon>
        <taxon>Tracheophyta</taxon>
        <taxon>Spermatophyta</taxon>
        <taxon>Magnoliopsida</taxon>
        <taxon>eudicotyledons</taxon>
        <taxon>Gunneridae</taxon>
        <taxon>Pentapetalae</taxon>
        <taxon>asterids</taxon>
        <taxon>Ericales</taxon>
        <taxon>Theaceae</taxon>
        <taxon>Camellia</taxon>
    </lineage>
</organism>
<protein>
    <submittedName>
        <fullName evidence="1">F-box protein</fullName>
    </submittedName>
</protein>
<dbReference type="EMBL" id="CM045771">
    <property type="protein sequence ID" value="KAI7987686.1"/>
    <property type="molecule type" value="Genomic_DNA"/>
</dbReference>
<comment type="caution">
    <text evidence="1">The sequence shown here is derived from an EMBL/GenBank/DDBJ whole genome shotgun (WGS) entry which is preliminary data.</text>
</comment>
<accession>A0ACC0FG10</accession>
<name>A0ACC0FG10_9ERIC</name>
<evidence type="ECO:0000313" key="1">
    <source>
        <dbReference type="EMBL" id="KAI7987686.1"/>
    </source>
</evidence>
<gene>
    <name evidence="1" type="ORF">LOK49_LG13G01162</name>
</gene>
<reference evidence="1 2" key="1">
    <citation type="journal article" date="2022" name="Plant J.">
        <title>Chromosome-level genome of Camellia lanceoleosa provides a valuable resource for understanding genome evolution and self-incompatibility.</title>
        <authorList>
            <person name="Gong W."/>
            <person name="Xiao S."/>
            <person name="Wang L."/>
            <person name="Liao Z."/>
            <person name="Chang Y."/>
            <person name="Mo W."/>
            <person name="Hu G."/>
            <person name="Li W."/>
            <person name="Zhao G."/>
            <person name="Zhu H."/>
            <person name="Hu X."/>
            <person name="Ji K."/>
            <person name="Xiang X."/>
            <person name="Song Q."/>
            <person name="Yuan D."/>
            <person name="Jin S."/>
            <person name="Zhang L."/>
        </authorList>
    </citation>
    <scope>NUCLEOTIDE SEQUENCE [LARGE SCALE GENOMIC DNA]</scope>
    <source>
        <strain evidence="1">SQ_2022a</strain>
    </source>
</reference>
<proteinExistence type="predicted"/>
<evidence type="ECO:0000313" key="2">
    <source>
        <dbReference type="Proteomes" id="UP001060215"/>
    </source>
</evidence>
<sequence length="305" mass="34227">MRLAEAKGKRCMESLGWFVTISQDDQLNLLHPFSRVQIGLPPVTSLKYYDPDGLISNLIGIQKAVLSSSPSPSHKDKDNNHFVIMVIYGVGYLGFWRVGDKTWTTIEARNGAFCDVTYYKGKFYAVDACCCVYECDVGGSNPTVARCVGGIRIPIQLVVYNRPYIVESAGGALLIVLRDGYGIDADKLDDDDDDYDNSGTCEFLVFRLNINNGRWKKMKSLEDNHSLFLGHSASISIEVTSKFPGIKANCIYYTDDYAEQYWSFKRGGGKDMGIYNLEDGSRIPFYEGESFSRICPPIWVMPSFF</sequence>